<comment type="similarity">
    <text evidence="1">Belongs to the NipSnap family.</text>
</comment>
<dbReference type="InterPro" id="IPR011008">
    <property type="entry name" value="Dimeric_a/b-barrel"/>
</dbReference>
<dbReference type="OMA" id="WYESADH"/>
<feature type="domain" description="NIPSNAP" evidence="2">
    <location>
        <begin position="32"/>
        <end position="131"/>
    </location>
</feature>
<dbReference type="Pfam" id="PF07978">
    <property type="entry name" value="NIPSNAP"/>
    <property type="match status" value="2"/>
</dbReference>
<dbReference type="PANTHER" id="PTHR21017">
    <property type="entry name" value="NIPSNAP-RELATED"/>
    <property type="match status" value="1"/>
</dbReference>
<dbReference type="AlphaFoldDB" id="A0A8C2MW62"/>
<feature type="domain" description="NIPSNAP" evidence="2">
    <location>
        <begin position="141"/>
        <end position="240"/>
    </location>
</feature>
<dbReference type="SUPFAM" id="SSF54909">
    <property type="entry name" value="Dimeric alpha+beta barrel"/>
    <property type="match status" value="2"/>
</dbReference>
<protein>
    <submittedName>
        <fullName evidence="3">Nipsnap homolog 3A</fullName>
    </submittedName>
</protein>
<dbReference type="GO" id="GO:0005739">
    <property type="term" value="C:mitochondrion"/>
    <property type="evidence" value="ECO:0007669"/>
    <property type="project" value="TreeGrafter"/>
</dbReference>
<dbReference type="PANTHER" id="PTHR21017:SF22">
    <property type="entry name" value="NIPSNAP HOMOLOG 3A"/>
    <property type="match status" value="1"/>
</dbReference>
<gene>
    <name evidence="3" type="primary">LOC100760650</name>
</gene>
<reference evidence="3" key="1">
    <citation type="submission" date="2025-08" db="UniProtKB">
        <authorList>
            <consortium name="Ensembl"/>
        </authorList>
    </citation>
    <scope>IDENTIFICATION</scope>
</reference>
<reference evidence="3" key="2">
    <citation type="submission" date="2025-09" db="UniProtKB">
        <authorList>
            <consortium name="Ensembl"/>
        </authorList>
    </citation>
    <scope>IDENTIFICATION</scope>
</reference>
<dbReference type="GO" id="GO:0000423">
    <property type="term" value="P:mitophagy"/>
    <property type="evidence" value="ECO:0007669"/>
    <property type="project" value="UniProtKB-ARBA"/>
</dbReference>
<dbReference type="Gene3D" id="3.30.70.100">
    <property type="match status" value="2"/>
</dbReference>
<dbReference type="Ensembl" id="ENSCGRT00001029019.1">
    <property type="protein sequence ID" value="ENSCGRP00001024773.1"/>
    <property type="gene ID" value="ENSCGRG00001022581.1"/>
</dbReference>
<dbReference type="InterPro" id="IPR012577">
    <property type="entry name" value="NIPSNAP"/>
</dbReference>
<sequence length="242" mass="28161">MLALRSCLKKALAPRVCSSFTTGPRQTEGIFYEFCTYYLKPSKMKEFLHNFKKRVHLRTAHSELVGYWSVDFGGRTDRVFHIWKYDNFAHRTAVYKALANNKEWQEQFFIPNLTSIDKQETEIVYLVPWCKIGKPPKKGVYELVTFLMKPGGPALWGDAFERAVNAHENQDYATLIGVFHTEYGTLNRVHVLWWMENADVRAAGRHRSHDDSRVVSTVRESVNYLDIQQNMLLIPEPFSPLK</sequence>
<proteinExistence type="inferred from homology"/>
<evidence type="ECO:0000256" key="1">
    <source>
        <dbReference type="ARBA" id="ARBA00005291"/>
    </source>
</evidence>
<dbReference type="InterPro" id="IPR051557">
    <property type="entry name" value="NipSnap_domain"/>
</dbReference>
<dbReference type="FunFam" id="3.30.70.100:FF:000017">
    <property type="entry name" value="Protein NipSnap homolog 3A"/>
    <property type="match status" value="1"/>
</dbReference>
<evidence type="ECO:0000259" key="2">
    <source>
        <dbReference type="Pfam" id="PF07978"/>
    </source>
</evidence>
<name>A0A8C2MW62_CRIGR</name>
<evidence type="ECO:0000313" key="4">
    <source>
        <dbReference type="Proteomes" id="UP000694386"/>
    </source>
</evidence>
<accession>A0A8C2MW62</accession>
<dbReference type="FunFam" id="3.30.70.100:FF:000019">
    <property type="entry name" value="Protein NipSnap homolog 3A"/>
    <property type="match status" value="1"/>
</dbReference>
<evidence type="ECO:0000313" key="3">
    <source>
        <dbReference type="Ensembl" id="ENSCGRP00001024773.1"/>
    </source>
</evidence>
<dbReference type="Proteomes" id="UP000694386">
    <property type="component" value="Unplaced"/>
</dbReference>
<organism evidence="3 4">
    <name type="scientific">Cricetulus griseus</name>
    <name type="common">Chinese hamster</name>
    <name type="synonym">Cricetulus barabensis griseus</name>
    <dbReference type="NCBI Taxonomy" id="10029"/>
    <lineage>
        <taxon>Eukaryota</taxon>
        <taxon>Metazoa</taxon>
        <taxon>Chordata</taxon>
        <taxon>Craniata</taxon>
        <taxon>Vertebrata</taxon>
        <taxon>Euteleostomi</taxon>
        <taxon>Mammalia</taxon>
        <taxon>Eutheria</taxon>
        <taxon>Euarchontoglires</taxon>
        <taxon>Glires</taxon>
        <taxon>Rodentia</taxon>
        <taxon>Myomorpha</taxon>
        <taxon>Muroidea</taxon>
        <taxon>Cricetidae</taxon>
        <taxon>Cricetinae</taxon>
        <taxon>Cricetulus</taxon>
    </lineage>
</organism>